<dbReference type="Gene3D" id="1.10.1740.10">
    <property type="match status" value="1"/>
</dbReference>
<proteinExistence type="inferred from homology"/>
<keyword evidence="2" id="KW-0805">Transcription regulation</keyword>
<evidence type="ECO:0000313" key="9">
    <source>
        <dbReference type="Proteomes" id="UP000679691"/>
    </source>
</evidence>
<dbReference type="Pfam" id="PF04542">
    <property type="entry name" value="Sigma70_r2"/>
    <property type="match status" value="1"/>
</dbReference>
<dbReference type="InterPro" id="IPR013325">
    <property type="entry name" value="RNA_pol_sigma_r2"/>
</dbReference>
<feature type="domain" description="RNA polymerase sigma factor 70 region 4 type 2" evidence="7">
    <location>
        <begin position="136"/>
        <end position="187"/>
    </location>
</feature>
<name>A0A8T4H9F6_9SPHI</name>
<dbReference type="Proteomes" id="UP000679691">
    <property type="component" value="Unassembled WGS sequence"/>
</dbReference>
<dbReference type="InterPro" id="IPR013249">
    <property type="entry name" value="RNA_pol_sigma70_r4_t2"/>
</dbReference>
<dbReference type="Pfam" id="PF08281">
    <property type="entry name" value="Sigma70_r4_2"/>
    <property type="match status" value="1"/>
</dbReference>
<dbReference type="InterPro" id="IPR036388">
    <property type="entry name" value="WH-like_DNA-bd_sf"/>
</dbReference>
<dbReference type="PANTHER" id="PTHR43133:SF8">
    <property type="entry name" value="RNA POLYMERASE SIGMA FACTOR HI_1459-RELATED"/>
    <property type="match status" value="1"/>
</dbReference>
<comment type="caution">
    <text evidence="8">The sequence shown here is derived from an EMBL/GenBank/DDBJ whole genome shotgun (WGS) entry which is preliminary data.</text>
</comment>
<dbReference type="PANTHER" id="PTHR43133">
    <property type="entry name" value="RNA POLYMERASE ECF-TYPE SIGMA FACTO"/>
    <property type="match status" value="1"/>
</dbReference>
<keyword evidence="9" id="KW-1185">Reference proteome</keyword>
<dbReference type="CDD" id="cd06171">
    <property type="entry name" value="Sigma70_r4"/>
    <property type="match status" value="1"/>
</dbReference>
<evidence type="ECO:0000256" key="2">
    <source>
        <dbReference type="ARBA" id="ARBA00023015"/>
    </source>
</evidence>
<comment type="similarity">
    <text evidence="1">Belongs to the sigma-70 factor family. ECF subfamily.</text>
</comment>
<keyword evidence="5" id="KW-0804">Transcription</keyword>
<dbReference type="Gene3D" id="1.10.10.10">
    <property type="entry name" value="Winged helix-like DNA-binding domain superfamily/Winged helix DNA-binding domain"/>
    <property type="match status" value="1"/>
</dbReference>
<dbReference type="GO" id="GO:0016987">
    <property type="term" value="F:sigma factor activity"/>
    <property type="evidence" value="ECO:0007669"/>
    <property type="project" value="UniProtKB-KW"/>
</dbReference>
<protein>
    <submittedName>
        <fullName evidence="8">RNA polymerase sigma factor</fullName>
    </submittedName>
</protein>
<dbReference type="InterPro" id="IPR013324">
    <property type="entry name" value="RNA_pol_sigma_r3/r4-like"/>
</dbReference>
<dbReference type="GO" id="GO:0006352">
    <property type="term" value="P:DNA-templated transcription initiation"/>
    <property type="evidence" value="ECO:0007669"/>
    <property type="project" value="InterPro"/>
</dbReference>
<reference evidence="8" key="1">
    <citation type="submission" date="2021-03" db="EMBL/GenBank/DDBJ databases">
        <authorList>
            <person name="Lu T."/>
            <person name="Wang Q."/>
            <person name="Han X."/>
        </authorList>
    </citation>
    <scope>NUCLEOTIDE SEQUENCE</scope>
    <source>
        <strain evidence="8">WQ 2009</strain>
    </source>
</reference>
<dbReference type="EMBL" id="JAGKSB010000004">
    <property type="protein sequence ID" value="MBP3942885.1"/>
    <property type="molecule type" value="Genomic_DNA"/>
</dbReference>
<evidence type="ECO:0000259" key="6">
    <source>
        <dbReference type="Pfam" id="PF04542"/>
    </source>
</evidence>
<accession>A0A8T4H9F6</accession>
<feature type="domain" description="RNA polymerase sigma-70 region 2" evidence="6">
    <location>
        <begin position="35"/>
        <end position="108"/>
    </location>
</feature>
<dbReference type="InterPro" id="IPR039425">
    <property type="entry name" value="RNA_pol_sigma-70-like"/>
</dbReference>
<evidence type="ECO:0000259" key="7">
    <source>
        <dbReference type="Pfam" id="PF08281"/>
    </source>
</evidence>
<evidence type="ECO:0000256" key="1">
    <source>
        <dbReference type="ARBA" id="ARBA00010641"/>
    </source>
</evidence>
<dbReference type="NCBIfam" id="TIGR02937">
    <property type="entry name" value="sigma70-ECF"/>
    <property type="match status" value="1"/>
</dbReference>
<sequence length="204" mass="24038">MGIINTYFNKSKALTLVEALRECALKNSERSKSFLYKKYYGYIMAITLRYVKNEYDAEELTNESFIRVFKNFHNFNYQIEEERLDKSFRAWIARIAVNISIDFLRAKKTMESLDAINELDSISPLVASNQTLEVEDIYKLLFELPDIQRSIFNLFEIEGYSHEEIGSMLNIPDSTSRTYLTRAKQKLRKLYESSQLTYNNSNHE</sequence>
<keyword evidence="3" id="KW-0731">Sigma factor</keyword>
<organism evidence="8 9">
    <name type="scientific">Rhinopithecimicrobium faecis</name>
    <dbReference type="NCBI Taxonomy" id="2820698"/>
    <lineage>
        <taxon>Bacteria</taxon>
        <taxon>Pseudomonadati</taxon>
        <taxon>Bacteroidota</taxon>
        <taxon>Sphingobacteriia</taxon>
        <taxon>Sphingobacteriales</taxon>
        <taxon>Sphingobacteriaceae</taxon>
        <taxon>Rhinopithecimicrobium</taxon>
    </lineage>
</organism>
<evidence type="ECO:0000256" key="4">
    <source>
        <dbReference type="ARBA" id="ARBA00023125"/>
    </source>
</evidence>
<evidence type="ECO:0000256" key="3">
    <source>
        <dbReference type="ARBA" id="ARBA00023082"/>
    </source>
</evidence>
<evidence type="ECO:0000313" key="8">
    <source>
        <dbReference type="EMBL" id="MBP3942885.1"/>
    </source>
</evidence>
<dbReference type="SUPFAM" id="SSF88659">
    <property type="entry name" value="Sigma3 and sigma4 domains of RNA polymerase sigma factors"/>
    <property type="match status" value="1"/>
</dbReference>
<dbReference type="SUPFAM" id="SSF88946">
    <property type="entry name" value="Sigma2 domain of RNA polymerase sigma factors"/>
    <property type="match status" value="1"/>
</dbReference>
<dbReference type="InterPro" id="IPR014284">
    <property type="entry name" value="RNA_pol_sigma-70_dom"/>
</dbReference>
<evidence type="ECO:0000256" key="5">
    <source>
        <dbReference type="ARBA" id="ARBA00023163"/>
    </source>
</evidence>
<dbReference type="InterPro" id="IPR007627">
    <property type="entry name" value="RNA_pol_sigma70_r2"/>
</dbReference>
<keyword evidence="4" id="KW-0238">DNA-binding</keyword>
<gene>
    <name evidence="8" type="ORF">J5U18_04785</name>
</gene>
<dbReference type="AlphaFoldDB" id="A0A8T4H9F6"/>
<dbReference type="GO" id="GO:0003677">
    <property type="term" value="F:DNA binding"/>
    <property type="evidence" value="ECO:0007669"/>
    <property type="project" value="UniProtKB-KW"/>
</dbReference>